<dbReference type="EMBL" id="KQ965731">
    <property type="protein sequence ID" value="KXS22223.1"/>
    <property type="molecule type" value="Genomic_DNA"/>
</dbReference>
<sequence length="186" mass="20326">MKFKNPSDKDMVSAAENIQHAFEYFSRRKMRGWGTPNIQFSEKSVSTSGNKNIIQTRFDIVVGPDPFKYVFDCGNDSVMEAVEKQLSPHRLGIIVEDPQNRFAAQNASVNWGDGYVRLQSKNGSLGVVSFPIESSTDVVDYQLICGMKYASGGSGTGNISAYIGNTESTYKAGLNRDSSAQVADTA</sequence>
<dbReference type="Proteomes" id="UP000070544">
    <property type="component" value="Unassembled WGS sequence"/>
</dbReference>
<evidence type="ECO:0000313" key="1">
    <source>
        <dbReference type="EMBL" id="KXS22223.1"/>
    </source>
</evidence>
<dbReference type="AlphaFoldDB" id="A0A139B092"/>
<name>A0A139B092_GONPJ</name>
<organism evidence="1 2">
    <name type="scientific">Gonapodya prolifera (strain JEL478)</name>
    <name type="common">Monoblepharis prolifera</name>
    <dbReference type="NCBI Taxonomy" id="1344416"/>
    <lineage>
        <taxon>Eukaryota</taxon>
        <taxon>Fungi</taxon>
        <taxon>Fungi incertae sedis</taxon>
        <taxon>Chytridiomycota</taxon>
        <taxon>Chytridiomycota incertae sedis</taxon>
        <taxon>Monoblepharidomycetes</taxon>
        <taxon>Monoblepharidales</taxon>
        <taxon>Gonapodyaceae</taxon>
        <taxon>Gonapodya</taxon>
    </lineage>
</organism>
<gene>
    <name evidence="1" type="ORF">M427DRAFT_486081</name>
</gene>
<proteinExistence type="predicted"/>
<protein>
    <submittedName>
        <fullName evidence="1">Uncharacterized protein</fullName>
    </submittedName>
</protein>
<reference evidence="1 2" key="1">
    <citation type="journal article" date="2015" name="Genome Biol. Evol.">
        <title>Phylogenomic analyses indicate that early fungi evolved digesting cell walls of algal ancestors of land plants.</title>
        <authorList>
            <person name="Chang Y."/>
            <person name="Wang S."/>
            <person name="Sekimoto S."/>
            <person name="Aerts A.L."/>
            <person name="Choi C."/>
            <person name="Clum A."/>
            <person name="LaButti K.M."/>
            <person name="Lindquist E.A."/>
            <person name="Yee Ngan C."/>
            <person name="Ohm R.A."/>
            <person name="Salamov A.A."/>
            <person name="Grigoriev I.V."/>
            <person name="Spatafora J.W."/>
            <person name="Berbee M.L."/>
        </authorList>
    </citation>
    <scope>NUCLEOTIDE SEQUENCE [LARGE SCALE GENOMIC DNA]</scope>
    <source>
        <strain evidence="1 2">JEL478</strain>
    </source>
</reference>
<evidence type="ECO:0000313" key="2">
    <source>
        <dbReference type="Proteomes" id="UP000070544"/>
    </source>
</evidence>
<keyword evidence="2" id="KW-1185">Reference proteome</keyword>
<accession>A0A139B092</accession>